<dbReference type="SUPFAM" id="SSF56281">
    <property type="entry name" value="Metallo-hydrolase/oxidoreductase"/>
    <property type="match status" value="1"/>
</dbReference>
<comment type="caution">
    <text evidence="2">The sequence shown here is derived from an EMBL/GenBank/DDBJ whole genome shotgun (WGS) entry which is preliminary data.</text>
</comment>
<dbReference type="PANTHER" id="PTHR42951">
    <property type="entry name" value="METALLO-BETA-LACTAMASE DOMAIN-CONTAINING"/>
    <property type="match status" value="1"/>
</dbReference>
<keyword evidence="3" id="KW-1185">Reference proteome</keyword>
<feature type="domain" description="Metallo-beta-lactamase" evidence="1">
    <location>
        <begin position="24"/>
        <end position="228"/>
    </location>
</feature>
<evidence type="ECO:0000313" key="3">
    <source>
        <dbReference type="Proteomes" id="UP001501612"/>
    </source>
</evidence>
<proteinExistence type="predicted"/>
<organism evidence="2 3">
    <name type="scientific">Nocardioides lentus</name>
    <dbReference type="NCBI Taxonomy" id="338077"/>
    <lineage>
        <taxon>Bacteria</taxon>
        <taxon>Bacillati</taxon>
        <taxon>Actinomycetota</taxon>
        <taxon>Actinomycetes</taxon>
        <taxon>Propionibacteriales</taxon>
        <taxon>Nocardioidaceae</taxon>
        <taxon>Nocardioides</taxon>
    </lineage>
</organism>
<dbReference type="Gene3D" id="3.60.15.10">
    <property type="entry name" value="Ribonuclease Z/Hydroxyacylglutathione hydrolase-like"/>
    <property type="match status" value="1"/>
</dbReference>
<evidence type="ECO:0000259" key="1">
    <source>
        <dbReference type="SMART" id="SM00849"/>
    </source>
</evidence>
<dbReference type="Proteomes" id="UP001501612">
    <property type="component" value="Unassembled WGS sequence"/>
</dbReference>
<sequence length="298" mass="31261">MPTPARGFTEVADRVWVRRHEWYDVSVSVVGGSRGLVVVDTHASADAAREVLAEVRTLADGPAGEVVAVVNTHEHHDHVLGNAVLAGAAGSRVPVHAHEAAAAAMPGALAAVRAEVAASPADTPHRDELLASLAEPVLPDRTFSSVAVVDLGDRALELVHPGRGHTAGDLVVVVPDADVVLAGDLVESSDRDTATPGLGPDSFPLEWPLTLDFVLQLLGPGTVVVPGHGPTVDRGFVLEQRADLGVVAETLRDLAGRGVRVEDALAAAEWPFPAEHLAHAVRRAYEQLPRAQKRLPLV</sequence>
<dbReference type="PANTHER" id="PTHR42951:SF4">
    <property type="entry name" value="ACYL-COENZYME A THIOESTERASE MBLAC2"/>
    <property type="match status" value="1"/>
</dbReference>
<reference evidence="2 3" key="1">
    <citation type="journal article" date="2019" name="Int. J. Syst. Evol. Microbiol.">
        <title>The Global Catalogue of Microorganisms (GCM) 10K type strain sequencing project: providing services to taxonomists for standard genome sequencing and annotation.</title>
        <authorList>
            <consortium name="The Broad Institute Genomics Platform"/>
            <consortium name="The Broad Institute Genome Sequencing Center for Infectious Disease"/>
            <person name="Wu L."/>
            <person name="Ma J."/>
        </authorList>
    </citation>
    <scope>NUCLEOTIDE SEQUENCE [LARGE SCALE GENOMIC DNA]</scope>
    <source>
        <strain evidence="2 3">JCM 14046</strain>
    </source>
</reference>
<dbReference type="RefSeq" id="WP_344009014.1">
    <property type="nucleotide sequence ID" value="NZ_BAAAMY010000014.1"/>
</dbReference>
<dbReference type="EMBL" id="BAAAMY010000014">
    <property type="protein sequence ID" value="GAA1929982.1"/>
    <property type="molecule type" value="Genomic_DNA"/>
</dbReference>
<accession>A0ABN2PR95</accession>
<dbReference type="Pfam" id="PF00753">
    <property type="entry name" value="Lactamase_B"/>
    <property type="match status" value="1"/>
</dbReference>
<dbReference type="InterPro" id="IPR050855">
    <property type="entry name" value="NDM-1-like"/>
</dbReference>
<dbReference type="SMART" id="SM00849">
    <property type="entry name" value="Lactamase_B"/>
    <property type="match status" value="1"/>
</dbReference>
<gene>
    <name evidence="2" type="ORF">GCM10009737_34840</name>
</gene>
<dbReference type="InterPro" id="IPR036866">
    <property type="entry name" value="RibonucZ/Hydroxyglut_hydro"/>
</dbReference>
<evidence type="ECO:0000313" key="2">
    <source>
        <dbReference type="EMBL" id="GAA1929982.1"/>
    </source>
</evidence>
<protein>
    <submittedName>
        <fullName evidence="2">MBL fold metallo-hydrolase</fullName>
    </submittedName>
</protein>
<dbReference type="InterPro" id="IPR001279">
    <property type="entry name" value="Metallo-B-lactamas"/>
</dbReference>
<name>A0ABN2PR95_9ACTN</name>